<proteinExistence type="predicted"/>
<dbReference type="InterPro" id="IPR036179">
    <property type="entry name" value="Ig-like_dom_sf"/>
</dbReference>
<dbReference type="Gene3D" id="2.60.40.10">
    <property type="entry name" value="Immunoglobulins"/>
    <property type="match status" value="1"/>
</dbReference>
<name>A0A8J4UST6_CLAMG</name>
<dbReference type="EMBL" id="QNUK01000032">
    <property type="protein sequence ID" value="KAF5906477.1"/>
    <property type="molecule type" value="Genomic_DNA"/>
</dbReference>
<organism evidence="1 2">
    <name type="scientific">Clarias magur</name>
    <name type="common">Asian catfish</name>
    <name type="synonym">Macropteronotus magur</name>
    <dbReference type="NCBI Taxonomy" id="1594786"/>
    <lineage>
        <taxon>Eukaryota</taxon>
        <taxon>Metazoa</taxon>
        <taxon>Chordata</taxon>
        <taxon>Craniata</taxon>
        <taxon>Vertebrata</taxon>
        <taxon>Euteleostomi</taxon>
        <taxon>Actinopterygii</taxon>
        <taxon>Neopterygii</taxon>
        <taxon>Teleostei</taxon>
        <taxon>Ostariophysi</taxon>
        <taxon>Siluriformes</taxon>
        <taxon>Clariidae</taxon>
        <taxon>Clarias</taxon>
    </lineage>
</organism>
<evidence type="ECO:0000313" key="2">
    <source>
        <dbReference type="Proteomes" id="UP000727407"/>
    </source>
</evidence>
<keyword evidence="1" id="KW-0675">Receptor</keyword>
<sequence length="114" mass="13114">ALGNEWSVTYSPEHLCALKGSTVFMNGSYTHPTRLNVTETFWLINPVKGKQPTDLRNEPGYSGRVEYLGDEQKHFSLRLSHVKKTDEHRYCFRITTNEEKERWVGEPGVTLTVT</sequence>
<keyword evidence="2" id="KW-1185">Reference proteome</keyword>
<dbReference type="InterPro" id="IPR013783">
    <property type="entry name" value="Ig-like_fold"/>
</dbReference>
<gene>
    <name evidence="1" type="ORF">DAT39_003755</name>
</gene>
<dbReference type="SUPFAM" id="SSF48726">
    <property type="entry name" value="Immunoglobulin"/>
    <property type="match status" value="1"/>
</dbReference>
<protein>
    <submittedName>
        <fullName evidence="1">B-cell receptor CD22-like</fullName>
    </submittedName>
</protein>
<feature type="non-terminal residue" evidence="1">
    <location>
        <position position="1"/>
    </location>
</feature>
<dbReference type="Proteomes" id="UP000727407">
    <property type="component" value="Unassembled WGS sequence"/>
</dbReference>
<dbReference type="AlphaFoldDB" id="A0A8J4UST6"/>
<accession>A0A8J4UST6</accession>
<dbReference type="OrthoDB" id="9448246at2759"/>
<comment type="caution">
    <text evidence="1">The sequence shown here is derived from an EMBL/GenBank/DDBJ whole genome shotgun (WGS) entry which is preliminary data.</text>
</comment>
<feature type="non-terminal residue" evidence="1">
    <location>
        <position position="114"/>
    </location>
</feature>
<reference evidence="1" key="1">
    <citation type="submission" date="2020-07" db="EMBL/GenBank/DDBJ databases">
        <title>Clarias magur genome sequencing, assembly and annotation.</title>
        <authorList>
            <person name="Kushwaha B."/>
            <person name="Kumar R."/>
            <person name="Das P."/>
            <person name="Joshi C.G."/>
            <person name="Kumar D."/>
            <person name="Nagpure N.S."/>
            <person name="Pandey M."/>
            <person name="Agarwal S."/>
            <person name="Srivastava S."/>
            <person name="Singh M."/>
            <person name="Sahoo L."/>
            <person name="Jayasankar P."/>
            <person name="Meher P.K."/>
            <person name="Koringa P.G."/>
            <person name="Iquebal M.A."/>
            <person name="Das S.P."/>
            <person name="Bit A."/>
            <person name="Patnaik S."/>
            <person name="Patel N."/>
            <person name="Shah T.M."/>
            <person name="Hinsu A."/>
            <person name="Jena J.K."/>
        </authorList>
    </citation>
    <scope>NUCLEOTIDE SEQUENCE</scope>
    <source>
        <strain evidence="1">CIFAMagur01</strain>
        <tissue evidence="1">Testis</tissue>
    </source>
</reference>
<dbReference type="PANTHER" id="PTHR46013">
    <property type="entry name" value="VASCULAR CELL ADHESION MOLECULE 1"/>
    <property type="match status" value="1"/>
</dbReference>
<dbReference type="PANTHER" id="PTHR46013:SF4">
    <property type="entry name" value="B-CELL RECEPTOR CD22-RELATED"/>
    <property type="match status" value="1"/>
</dbReference>
<evidence type="ECO:0000313" key="1">
    <source>
        <dbReference type="EMBL" id="KAF5906477.1"/>
    </source>
</evidence>